<dbReference type="PANTHER" id="PTHR33164">
    <property type="entry name" value="TRANSCRIPTIONAL REGULATOR, MARR FAMILY"/>
    <property type="match status" value="1"/>
</dbReference>
<evidence type="ECO:0000259" key="1">
    <source>
        <dbReference type="PROSITE" id="PS50995"/>
    </source>
</evidence>
<dbReference type="Gene3D" id="1.10.10.10">
    <property type="entry name" value="Winged helix-like DNA-binding domain superfamily/Winged helix DNA-binding domain"/>
    <property type="match status" value="1"/>
</dbReference>
<feature type="domain" description="HTH marR-type" evidence="1">
    <location>
        <begin position="7"/>
        <end position="139"/>
    </location>
</feature>
<proteinExistence type="predicted"/>
<dbReference type="SMART" id="SM00347">
    <property type="entry name" value="HTH_MARR"/>
    <property type="match status" value="1"/>
</dbReference>
<dbReference type="InterPro" id="IPR036388">
    <property type="entry name" value="WH-like_DNA-bd_sf"/>
</dbReference>
<dbReference type="GO" id="GO:0003677">
    <property type="term" value="F:DNA binding"/>
    <property type="evidence" value="ECO:0007669"/>
    <property type="project" value="InterPro"/>
</dbReference>
<dbReference type="InterPro" id="IPR039422">
    <property type="entry name" value="MarR/SlyA-like"/>
</dbReference>
<dbReference type="NCBIfam" id="TIGR02337">
    <property type="entry name" value="HpaR"/>
    <property type="match status" value="1"/>
</dbReference>
<dbReference type="InterPro" id="IPR012712">
    <property type="entry name" value="HpaR/FarR"/>
</dbReference>
<dbReference type="EMBL" id="JACEZT010000001">
    <property type="protein sequence ID" value="MBA5635462.1"/>
    <property type="molecule type" value="Genomic_DNA"/>
</dbReference>
<dbReference type="GO" id="GO:0003700">
    <property type="term" value="F:DNA-binding transcription factor activity"/>
    <property type="evidence" value="ECO:0007669"/>
    <property type="project" value="InterPro"/>
</dbReference>
<dbReference type="Proteomes" id="UP000534388">
    <property type="component" value="Unassembled WGS sequence"/>
</dbReference>
<dbReference type="RefSeq" id="WP_255459110.1">
    <property type="nucleotide sequence ID" value="NZ_JACEZT010000001.1"/>
</dbReference>
<evidence type="ECO:0000313" key="2">
    <source>
        <dbReference type="EMBL" id="MBA5635462.1"/>
    </source>
</evidence>
<dbReference type="SUPFAM" id="SSF46785">
    <property type="entry name" value="Winged helix' DNA-binding domain"/>
    <property type="match status" value="1"/>
</dbReference>
<organism evidence="2 3">
    <name type="scientific">Rugamonas brunnea</name>
    <dbReference type="NCBI Taxonomy" id="2758569"/>
    <lineage>
        <taxon>Bacteria</taxon>
        <taxon>Pseudomonadati</taxon>
        <taxon>Pseudomonadota</taxon>
        <taxon>Betaproteobacteria</taxon>
        <taxon>Burkholderiales</taxon>
        <taxon>Oxalobacteraceae</taxon>
        <taxon>Telluria group</taxon>
        <taxon>Rugamonas</taxon>
    </lineage>
</organism>
<dbReference type="InterPro" id="IPR036390">
    <property type="entry name" value="WH_DNA-bd_sf"/>
</dbReference>
<dbReference type="GO" id="GO:0006950">
    <property type="term" value="P:response to stress"/>
    <property type="evidence" value="ECO:0007669"/>
    <property type="project" value="TreeGrafter"/>
</dbReference>
<name>A0A7W2EN00_9BURK</name>
<dbReference type="PANTHER" id="PTHR33164:SF13">
    <property type="entry name" value="4-HYDROXYPHENYLACETATE CATABOLISM PROTEIN"/>
    <property type="match status" value="1"/>
</dbReference>
<gene>
    <name evidence="2" type="primary">hpaR</name>
    <name evidence="2" type="ORF">H3H37_00065</name>
</gene>
<evidence type="ECO:0000313" key="3">
    <source>
        <dbReference type="Proteomes" id="UP000534388"/>
    </source>
</evidence>
<dbReference type="PROSITE" id="PS50995">
    <property type="entry name" value="HTH_MARR_2"/>
    <property type="match status" value="1"/>
</dbReference>
<dbReference type="Pfam" id="PF12802">
    <property type="entry name" value="MarR_2"/>
    <property type="match status" value="1"/>
</dbReference>
<protein>
    <submittedName>
        <fullName evidence="2">Homoprotocatechuate degradation operon regulator HpaR</fullName>
    </submittedName>
</protein>
<sequence length="149" mass="16930">MNNPLPFRDLPQLIGRTRESLMQYFRPLLHQFGISEQQWRILRGLAEHGELEPRELCQQCGMVSASMAGVLARMEKSGLVLRHPVAGDKRRVMVRLAAHGSAVVEQMLPLVMRQYEHIEQAFGAERFQTLIDMCEAFVELDADTPTANV</sequence>
<dbReference type="GO" id="GO:0045892">
    <property type="term" value="P:negative regulation of DNA-templated transcription"/>
    <property type="evidence" value="ECO:0007669"/>
    <property type="project" value="InterPro"/>
</dbReference>
<comment type="caution">
    <text evidence="2">The sequence shown here is derived from an EMBL/GenBank/DDBJ whole genome shotgun (WGS) entry which is preliminary data.</text>
</comment>
<keyword evidence="3" id="KW-1185">Reference proteome</keyword>
<reference evidence="2 3" key="1">
    <citation type="submission" date="2020-07" db="EMBL/GenBank/DDBJ databases">
        <title>Novel species isolated from subtropical streams in China.</title>
        <authorList>
            <person name="Lu H."/>
        </authorList>
    </citation>
    <scope>NUCLEOTIDE SEQUENCE [LARGE SCALE GENOMIC DNA]</scope>
    <source>
        <strain evidence="2 3">LX20W</strain>
    </source>
</reference>
<dbReference type="InterPro" id="IPR000835">
    <property type="entry name" value="HTH_MarR-typ"/>
</dbReference>
<accession>A0A7W2EN00</accession>
<dbReference type="AlphaFoldDB" id="A0A7W2EN00"/>